<dbReference type="Proteomes" id="UP000683925">
    <property type="component" value="Unassembled WGS sequence"/>
</dbReference>
<protein>
    <submittedName>
        <fullName evidence="1">Uncharacterized protein</fullName>
    </submittedName>
</protein>
<sequence length="84" mass="10291">MKHGFCVKSSTYQIFDQKLYFQEHSFKPYQTILKKAFHDWKYSQLHPLYSSCIFQNIHLISKMRRFAQTNEFKHLSKEILPYIQ</sequence>
<name>A0A8S1W9L5_PAROT</name>
<gene>
    <name evidence="1" type="ORF">POCTA_138.1.T0880172</name>
</gene>
<evidence type="ECO:0000313" key="2">
    <source>
        <dbReference type="Proteomes" id="UP000683925"/>
    </source>
</evidence>
<organism evidence="1 2">
    <name type="scientific">Paramecium octaurelia</name>
    <dbReference type="NCBI Taxonomy" id="43137"/>
    <lineage>
        <taxon>Eukaryota</taxon>
        <taxon>Sar</taxon>
        <taxon>Alveolata</taxon>
        <taxon>Ciliophora</taxon>
        <taxon>Intramacronucleata</taxon>
        <taxon>Oligohymenophorea</taxon>
        <taxon>Peniculida</taxon>
        <taxon>Parameciidae</taxon>
        <taxon>Paramecium</taxon>
    </lineage>
</organism>
<evidence type="ECO:0000313" key="1">
    <source>
        <dbReference type="EMBL" id="CAD8186714.1"/>
    </source>
</evidence>
<reference evidence="1" key="1">
    <citation type="submission" date="2021-01" db="EMBL/GenBank/DDBJ databases">
        <authorList>
            <consortium name="Genoscope - CEA"/>
            <person name="William W."/>
        </authorList>
    </citation>
    <scope>NUCLEOTIDE SEQUENCE</scope>
</reference>
<dbReference type="EMBL" id="CAJJDP010000087">
    <property type="protein sequence ID" value="CAD8186714.1"/>
    <property type="molecule type" value="Genomic_DNA"/>
</dbReference>
<comment type="caution">
    <text evidence="1">The sequence shown here is derived from an EMBL/GenBank/DDBJ whole genome shotgun (WGS) entry which is preliminary data.</text>
</comment>
<proteinExistence type="predicted"/>
<keyword evidence="2" id="KW-1185">Reference proteome</keyword>
<dbReference type="AlphaFoldDB" id="A0A8S1W9L5"/>
<accession>A0A8S1W9L5</accession>